<keyword evidence="7 8" id="KW-0464">Manganese</keyword>
<keyword evidence="6 8" id="KW-0472">Membrane</keyword>
<feature type="transmembrane region" description="Helical" evidence="8">
    <location>
        <begin position="126"/>
        <end position="147"/>
    </location>
</feature>
<evidence type="ECO:0000256" key="8">
    <source>
        <dbReference type="HAMAP-Rule" id="MF_01521"/>
    </source>
</evidence>
<comment type="subcellular location">
    <subcellularLocation>
        <location evidence="8">Cell membrane</location>
        <topology evidence="8">Multi-pass membrane protein</topology>
    </subcellularLocation>
</comment>
<keyword evidence="1 8" id="KW-0813">Transport</keyword>
<dbReference type="GeneID" id="61065538"/>
<keyword evidence="2 8" id="KW-1003">Cell membrane</keyword>
<dbReference type="Proteomes" id="UP000557842">
    <property type="component" value="Unassembled WGS sequence"/>
</dbReference>
<evidence type="ECO:0000256" key="3">
    <source>
        <dbReference type="ARBA" id="ARBA00022692"/>
    </source>
</evidence>
<gene>
    <name evidence="8" type="primary">mntP</name>
    <name evidence="9" type="ORF">BVH53_03575</name>
    <name evidence="10" type="ORF">CX802_02465</name>
</gene>
<dbReference type="PANTHER" id="PTHR35529">
    <property type="entry name" value="MANGANESE EFFLUX PUMP MNTP-RELATED"/>
    <property type="match status" value="1"/>
</dbReference>
<dbReference type="GO" id="GO:0005886">
    <property type="term" value="C:plasma membrane"/>
    <property type="evidence" value="ECO:0007669"/>
    <property type="project" value="UniProtKB-SubCell"/>
</dbReference>
<evidence type="ECO:0000256" key="7">
    <source>
        <dbReference type="ARBA" id="ARBA00023211"/>
    </source>
</evidence>
<evidence type="ECO:0000256" key="4">
    <source>
        <dbReference type="ARBA" id="ARBA00022989"/>
    </source>
</evidence>
<comment type="similarity">
    <text evidence="8">Belongs to the MntP (TC 9.B.29) family.</text>
</comment>
<dbReference type="EMBL" id="AABQDW010000004">
    <property type="protein sequence ID" value="EAI5407777.1"/>
    <property type="molecule type" value="Genomic_DNA"/>
</dbReference>
<keyword evidence="5 8" id="KW-0406">Ion transport</keyword>
<evidence type="ECO:0000256" key="6">
    <source>
        <dbReference type="ARBA" id="ARBA00023136"/>
    </source>
</evidence>
<name>A0A7U7WFJ0_CAMFE</name>
<sequence>MELIFLSIALAMDSVAISMANGARCMNIKALQIFKMSFLFGIFQAFMPVIGYFLGLAFVGFISYIDHYVAFAILLFLGIKMIKESRQISVHCSLNLSLRMLMLGAFATSLDALAVGITFSFEEINIAIAAFVIGLVCFVLCVIASYMGRVLGEMLESKALVLGGVILILIGCKIIITHLIN</sequence>
<evidence type="ECO:0000313" key="11">
    <source>
        <dbReference type="Proteomes" id="UP000535509"/>
    </source>
</evidence>
<evidence type="ECO:0000256" key="1">
    <source>
        <dbReference type="ARBA" id="ARBA00022448"/>
    </source>
</evidence>
<protein>
    <recommendedName>
        <fullName evidence="8">Putative manganese efflux pump MntP</fullName>
    </recommendedName>
</protein>
<dbReference type="Pfam" id="PF02659">
    <property type="entry name" value="Mntp"/>
    <property type="match status" value="1"/>
</dbReference>
<accession>A0A7U7WFJ0</accession>
<dbReference type="AlphaFoldDB" id="A0A7U7WFJ0"/>
<dbReference type="Proteomes" id="UP000535509">
    <property type="component" value="Unassembled WGS sequence"/>
</dbReference>
<dbReference type="PANTHER" id="PTHR35529:SF1">
    <property type="entry name" value="MANGANESE EFFLUX PUMP MNTP-RELATED"/>
    <property type="match status" value="1"/>
</dbReference>
<dbReference type="InterPro" id="IPR022929">
    <property type="entry name" value="Put_MntP"/>
</dbReference>
<evidence type="ECO:0000313" key="9">
    <source>
        <dbReference type="EMBL" id="EAI5407777.1"/>
    </source>
</evidence>
<dbReference type="RefSeq" id="WP_011732322.1">
    <property type="nucleotide sequence ID" value="NZ_AABUZP020000066.1"/>
</dbReference>
<dbReference type="EMBL" id="AABTCC010000005">
    <property type="protein sequence ID" value="EAI8858716.1"/>
    <property type="molecule type" value="Genomic_DNA"/>
</dbReference>
<feature type="transmembrane region" description="Helical" evidence="8">
    <location>
        <begin position="100"/>
        <end position="120"/>
    </location>
</feature>
<dbReference type="OMA" id="WHFGLFQ"/>
<evidence type="ECO:0000313" key="10">
    <source>
        <dbReference type="EMBL" id="EAI8858716.1"/>
    </source>
</evidence>
<evidence type="ECO:0000256" key="2">
    <source>
        <dbReference type="ARBA" id="ARBA00022475"/>
    </source>
</evidence>
<keyword evidence="11" id="KW-1185">Reference proteome</keyword>
<dbReference type="InterPro" id="IPR003810">
    <property type="entry name" value="Mntp/YtaF"/>
</dbReference>
<comment type="function">
    <text evidence="8">Probably functions as a manganese efflux pump.</text>
</comment>
<comment type="caution">
    <text evidence="8">Lacks conserved residue(s) required for the propagation of feature annotation.</text>
</comment>
<evidence type="ECO:0000313" key="12">
    <source>
        <dbReference type="Proteomes" id="UP000557842"/>
    </source>
</evidence>
<organism evidence="9 12">
    <name type="scientific">Campylobacter fetus</name>
    <dbReference type="NCBI Taxonomy" id="196"/>
    <lineage>
        <taxon>Bacteria</taxon>
        <taxon>Pseudomonadati</taxon>
        <taxon>Campylobacterota</taxon>
        <taxon>Epsilonproteobacteria</taxon>
        <taxon>Campylobacterales</taxon>
        <taxon>Campylobacteraceae</taxon>
        <taxon>Campylobacter</taxon>
    </lineage>
</organism>
<dbReference type="HAMAP" id="MF_01521">
    <property type="entry name" value="MntP_pump"/>
    <property type="match status" value="1"/>
</dbReference>
<keyword evidence="3 8" id="KW-0812">Transmembrane</keyword>
<dbReference type="GO" id="GO:0005384">
    <property type="term" value="F:manganese ion transmembrane transporter activity"/>
    <property type="evidence" value="ECO:0007669"/>
    <property type="project" value="UniProtKB-UniRule"/>
</dbReference>
<proteinExistence type="inferred from homology"/>
<reference evidence="9 12" key="1">
    <citation type="submission" date="2018-05" db="EMBL/GenBank/DDBJ databases">
        <authorList>
            <consortium name="PulseNet: The National Subtyping Network for Foodborne Disease Surveillance"/>
            <person name="Tarr C.L."/>
            <person name="Trees E."/>
            <person name="Katz L.S."/>
            <person name="Carleton-Romer H.A."/>
            <person name="Stroika S."/>
            <person name="Kucerova Z."/>
            <person name="Roache K.F."/>
            <person name="Sabol A.L."/>
            <person name="Besser J."/>
            <person name="Gerner-Smidt P."/>
        </authorList>
    </citation>
    <scope>NUCLEOTIDE SEQUENCE [LARGE SCALE GENOMIC DNA]</scope>
    <source>
        <strain evidence="9 12">2016D-0221</strain>
        <strain evidence="10 11">PNUSAC001503</strain>
    </source>
</reference>
<keyword evidence="4 8" id="KW-1133">Transmembrane helix</keyword>
<feature type="transmembrane region" description="Helical" evidence="8">
    <location>
        <begin position="46"/>
        <end position="79"/>
    </location>
</feature>
<feature type="transmembrane region" description="Helical" evidence="8">
    <location>
        <begin position="159"/>
        <end position="180"/>
    </location>
</feature>
<evidence type="ECO:0000256" key="5">
    <source>
        <dbReference type="ARBA" id="ARBA00023065"/>
    </source>
</evidence>
<comment type="caution">
    <text evidence="9">The sequence shown here is derived from an EMBL/GenBank/DDBJ whole genome shotgun (WGS) entry which is preliminary data.</text>
</comment>